<comment type="similarity">
    <text evidence="2 8">Belongs to the metaxin family.</text>
</comment>
<keyword evidence="10" id="KW-1133">Transmembrane helix</keyword>
<keyword evidence="6" id="KW-0496">Mitochondrion</keyword>
<feature type="transmembrane region" description="Helical" evidence="10">
    <location>
        <begin position="293"/>
        <end position="316"/>
    </location>
</feature>
<keyword evidence="10" id="KW-0812">Transmembrane</keyword>
<evidence type="ECO:0000256" key="4">
    <source>
        <dbReference type="ARBA" id="ARBA00022787"/>
    </source>
</evidence>
<evidence type="ECO:0000256" key="7">
    <source>
        <dbReference type="ARBA" id="ARBA00023136"/>
    </source>
</evidence>
<evidence type="ECO:0000256" key="6">
    <source>
        <dbReference type="ARBA" id="ARBA00023128"/>
    </source>
</evidence>
<dbReference type="AlphaFoldDB" id="A0A1Q3F9P7"/>
<dbReference type="PANTHER" id="PTHR12289">
    <property type="entry name" value="METAXIN RELATED"/>
    <property type="match status" value="1"/>
</dbReference>
<keyword evidence="7 10" id="KW-0472">Membrane</keyword>
<dbReference type="InterPro" id="IPR050931">
    <property type="entry name" value="Mito_Protein_Transport_Metaxin"/>
</dbReference>
<evidence type="ECO:0000256" key="2">
    <source>
        <dbReference type="ARBA" id="ARBA00009170"/>
    </source>
</evidence>
<feature type="region of interest" description="Disordered" evidence="9">
    <location>
        <begin position="245"/>
        <end position="287"/>
    </location>
</feature>
<dbReference type="InterPro" id="IPR033468">
    <property type="entry name" value="Metaxin_GST"/>
</dbReference>
<accession>A0A1Q3F9P7</accession>
<protein>
    <recommendedName>
        <fullName evidence="8">Metaxin</fullName>
    </recommendedName>
</protein>
<evidence type="ECO:0000259" key="11">
    <source>
        <dbReference type="Pfam" id="PF10568"/>
    </source>
</evidence>
<dbReference type="Pfam" id="PF17171">
    <property type="entry name" value="GST_C_6"/>
    <property type="match status" value="1"/>
</dbReference>
<feature type="domain" description="Mitochondrial outer membrane transport complex Sam37/metaxin N-terminal" evidence="11">
    <location>
        <begin position="19"/>
        <end position="138"/>
    </location>
</feature>
<dbReference type="GO" id="GO:0007005">
    <property type="term" value="P:mitochondrion organization"/>
    <property type="evidence" value="ECO:0007669"/>
    <property type="project" value="InterPro"/>
</dbReference>
<proteinExistence type="inferred from homology"/>
<evidence type="ECO:0000256" key="10">
    <source>
        <dbReference type="SAM" id="Phobius"/>
    </source>
</evidence>
<keyword evidence="4 8" id="KW-1000">Mitochondrion outer membrane</keyword>
<organism evidence="13">
    <name type="scientific">Culex tarsalis</name>
    <name type="common">Encephalitis mosquito</name>
    <dbReference type="NCBI Taxonomy" id="7177"/>
    <lineage>
        <taxon>Eukaryota</taxon>
        <taxon>Metazoa</taxon>
        <taxon>Ecdysozoa</taxon>
        <taxon>Arthropoda</taxon>
        <taxon>Hexapoda</taxon>
        <taxon>Insecta</taxon>
        <taxon>Pterygota</taxon>
        <taxon>Neoptera</taxon>
        <taxon>Endopterygota</taxon>
        <taxon>Diptera</taxon>
        <taxon>Nematocera</taxon>
        <taxon>Culicoidea</taxon>
        <taxon>Culicidae</taxon>
        <taxon>Culicinae</taxon>
        <taxon>Culicini</taxon>
        <taxon>Culex</taxon>
        <taxon>Culex</taxon>
    </lineage>
</organism>
<evidence type="ECO:0000256" key="3">
    <source>
        <dbReference type="ARBA" id="ARBA00022448"/>
    </source>
</evidence>
<dbReference type="CDD" id="cd03078">
    <property type="entry name" value="GST_N_Metaxin1_like"/>
    <property type="match status" value="1"/>
</dbReference>
<dbReference type="Gene3D" id="1.20.1050.10">
    <property type="match status" value="1"/>
</dbReference>
<evidence type="ECO:0000256" key="1">
    <source>
        <dbReference type="ARBA" id="ARBA00004294"/>
    </source>
</evidence>
<evidence type="ECO:0000259" key="12">
    <source>
        <dbReference type="Pfam" id="PF17171"/>
    </source>
</evidence>
<evidence type="ECO:0000256" key="9">
    <source>
        <dbReference type="SAM" id="MobiDB-lite"/>
    </source>
</evidence>
<evidence type="ECO:0000256" key="8">
    <source>
        <dbReference type="PIRNR" id="PIRNR038150"/>
    </source>
</evidence>
<feature type="compositionally biased region" description="Basic and acidic residues" evidence="9">
    <location>
        <begin position="263"/>
        <end position="287"/>
    </location>
</feature>
<dbReference type="InterPro" id="IPR019564">
    <property type="entry name" value="Sam37/metaxin_N"/>
</dbReference>
<dbReference type="Pfam" id="PF10568">
    <property type="entry name" value="Tom37"/>
    <property type="match status" value="1"/>
</dbReference>
<name>A0A1Q3F9P7_CULTA</name>
<dbReference type="SUPFAM" id="SSF47616">
    <property type="entry name" value="GST C-terminal domain-like"/>
    <property type="match status" value="1"/>
</dbReference>
<reference evidence="13" key="1">
    <citation type="submission" date="2017-01" db="EMBL/GenBank/DDBJ databases">
        <title>A deep insight into the sialotranscriptome of adult male and female Cluex tarsalis mosquitoes.</title>
        <authorList>
            <person name="Ribeiro J.M."/>
            <person name="Moreira F."/>
            <person name="Bernard K.A."/>
            <person name="Calvo E."/>
        </authorList>
    </citation>
    <scope>NUCLEOTIDE SEQUENCE</scope>
    <source>
        <strain evidence="13">Kern County</strain>
        <tissue evidence="13">Salivary glands</tissue>
    </source>
</reference>
<feature type="domain" description="Metaxin glutathione S-transferase" evidence="12">
    <location>
        <begin position="170"/>
        <end position="233"/>
    </location>
</feature>
<dbReference type="InterPro" id="IPR017410">
    <property type="entry name" value="Metaxin1/3"/>
</dbReference>
<dbReference type="GO" id="GO:0001401">
    <property type="term" value="C:SAM complex"/>
    <property type="evidence" value="ECO:0007669"/>
    <property type="project" value="InterPro"/>
</dbReference>
<dbReference type="CDD" id="cd03212">
    <property type="entry name" value="GST_C_Metaxin1_3"/>
    <property type="match status" value="1"/>
</dbReference>
<keyword evidence="3" id="KW-0813">Transport</keyword>
<dbReference type="InterPro" id="IPR036282">
    <property type="entry name" value="Glutathione-S-Trfase_C_sf"/>
</dbReference>
<sequence>MELYVYRGEWGLPTIDYDCARVLAYLKFSEAKVTVNFNGNPFSSPDGMLPYLVTDTGRKIAGYTKIVEYLQTRGCDANAQLETQNFIVINGCIQYVFENLYPYFLYSLWGDPKNVDTTRTLYAKRIPIPFNFYCPRKYVVKTNELTRSLAGFCLEDSVELHDVADMLLSAKKCINWVAEKLGDNQYLFGDTPSEIDAVLYGYFSVLLKLTLPNNALQNHLKQCSKLVKYVDRITTIYFAKEGFHSSTSSTASSSASSNGTSSKPKEQSESTKPTQHDGTQKDEDTPYERKKRYVVSGIFATIAMVSYAFMSGILTLSEDHGGGGFFQYDEPEYDDED</sequence>
<dbReference type="EMBL" id="GFDL01010750">
    <property type="protein sequence ID" value="JAV24295.1"/>
    <property type="molecule type" value="Transcribed_RNA"/>
</dbReference>
<dbReference type="GO" id="GO:0015031">
    <property type="term" value="P:protein transport"/>
    <property type="evidence" value="ECO:0007669"/>
    <property type="project" value="UniProtKB-KW"/>
</dbReference>
<dbReference type="PIRSF" id="PIRSF038150">
    <property type="entry name" value="Metaxin"/>
    <property type="match status" value="1"/>
</dbReference>
<comment type="subcellular location">
    <subcellularLocation>
        <location evidence="1 8">Mitochondrion outer membrane</location>
    </subcellularLocation>
</comment>
<dbReference type="PANTHER" id="PTHR12289:SF41">
    <property type="entry name" value="FAILED AXON CONNECTIONS-RELATED"/>
    <property type="match status" value="1"/>
</dbReference>
<evidence type="ECO:0000256" key="5">
    <source>
        <dbReference type="ARBA" id="ARBA00022927"/>
    </source>
</evidence>
<evidence type="ECO:0000313" key="13">
    <source>
        <dbReference type="EMBL" id="JAV24295.1"/>
    </source>
</evidence>
<keyword evidence="5" id="KW-0653">Protein transport</keyword>
<feature type="compositionally biased region" description="Low complexity" evidence="9">
    <location>
        <begin position="245"/>
        <end position="262"/>
    </location>
</feature>